<feature type="signal peptide" evidence="1">
    <location>
        <begin position="1"/>
        <end position="28"/>
    </location>
</feature>
<name>A0A854QCL3_CRYNE</name>
<organism evidence="2 3">
    <name type="scientific">Cryptococcus neoformans Tu259-1</name>
    <dbReference type="NCBI Taxonomy" id="1230072"/>
    <lineage>
        <taxon>Eukaryota</taxon>
        <taxon>Fungi</taxon>
        <taxon>Dikarya</taxon>
        <taxon>Basidiomycota</taxon>
        <taxon>Agaricomycotina</taxon>
        <taxon>Tremellomycetes</taxon>
        <taxon>Tremellales</taxon>
        <taxon>Cryptococcaceae</taxon>
        <taxon>Cryptococcus</taxon>
        <taxon>Cryptococcus neoformans species complex</taxon>
    </lineage>
</organism>
<protein>
    <submittedName>
        <fullName evidence="2">Uncharacterized protein</fullName>
    </submittedName>
</protein>
<dbReference type="Gene3D" id="3.20.20.80">
    <property type="entry name" value="Glycosidases"/>
    <property type="match status" value="1"/>
</dbReference>
<keyword evidence="1" id="KW-0732">Signal</keyword>
<accession>A0A854QCL3</accession>
<feature type="chain" id="PRO_5032479038" evidence="1">
    <location>
        <begin position="29"/>
        <end position="475"/>
    </location>
</feature>
<proteinExistence type="predicted"/>
<dbReference type="CDD" id="cd11577">
    <property type="entry name" value="GH71"/>
    <property type="match status" value="1"/>
</dbReference>
<evidence type="ECO:0000313" key="3">
    <source>
        <dbReference type="Proteomes" id="UP000199727"/>
    </source>
</evidence>
<sequence>MRRLIVHPVFRPLISFLILLLTMHALKAQWYRLGKEKGKSMGKTSDTGVQSEETEYPIPNGQRIAVGHFMLGNTYPFQSEDWERVFSLAQDTSLDGLALNIGPEEWQLSQAQIAYRILSTRPNPSNGRPLKLFLSLDMNVLSPSPSELSTLVIKVISSGRDSQLKWDGKVLLSTFSGHSLGDDGWVDVLHLVEKGLGEEVTFWPAFFMPPEDFLGKSYVDGAFAWNNAWPMGNHTVNLDDDHLFLESKKPYMAAISPLFFTHYGTEGEFGWNKNWIYRSDDLLLPSRFLSLLSLPNSRSPSIVQLISMNDYGESHNIFPVMGAQPGSDSWTTGMDHEGLRWISRYFLQRWRDGKGEVEGIDEVKFVLWYRTKPAVMEAEDSVGRPRNADWSQDLINLFVIIPSSSSRYMLQIRNGPHLHRHHLSGGKLNLLTVPFVPGQVTYEILENEKIIIQGEGNAIETGGAWNFNMWSGGVF</sequence>
<gene>
    <name evidence="2" type="ORF">C361_03395</name>
</gene>
<reference evidence="2 3" key="1">
    <citation type="submission" date="2017-06" db="EMBL/GenBank/DDBJ databases">
        <title>Global population genomics of the pathogenic fungus Cryptococcus neoformans var. grubii.</title>
        <authorList>
            <person name="Cuomo C."/>
            <person name="Litvintseva A."/>
            <person name="Chen Y."/>
            <person name="Young S."/>
            <person name="Zeng Q."/>
            <person name="Chapman S."/>
            <person name="Gujja S."/>
            <person name="Saif S."/>
            <person name="Birren B."/>
        </authorList>
    </citation>
    <scope>NUCLEOTIDE SEQUENCE [LARGE SCALE GENOMIC DNA]</scope>
    <source>
        <strain evidence="2 3">Tu259-1</strain>
    </source>
</reference>
<dbReference type="GO" id="GO:0051118">
    <property type="term" value="F:glucan endo-1,3-alpha-glucosidase activity"/>
    <property type="evidence" value="ECO:0007669"/>
    <property type="project" value="InterPro"/>
</dbReference>
<dbReference type="OrthoDB" id="3257981at2759"/>
<dbReference type="Proteomes" id="UP000199727">
    <property type="component" value="Unassembled WGS sequence"/>
</dbReference>
<dbReference type="EMBL" id="AMKT01000041">
    <property type="protein sequence ID" value="OXG21968.1"/>
    <property type="molecule type" value="Genomic_DNA"/>
</dbReference>
<evidence type="ECO:0000256" key="1">
    <source>
        <dbReference type="SAM" id="SignalP"/>
    </source>
</evidence>
<evidence type="ECO:0000313" key="2">
    <source>
        <dbReference type="EMBL" id="OXG21968.1"/>
    </source>
</evidence>
<comment type="caution">
    <text evidence="2">The sequence shown here is derived from an EMBL/GenBank/DDBJ whole genome shotgun (WGS) entry which is preliminary data.</text>
</comment>
<dbReference type="InterPro" id="IPR005197">
    <property type="entry name" value="Glyco_hydro_71"/>
</dbReference>
<dbReference type="Pfam" id="PF03659">
    <property type="entry name" value="Glyco_hydro_71"/>
    <property type="match status" value="1"/>
</dbReference>
<dbReference type="AlphaFoldDB" id="A0A854QCL3"/>